<evidence type="ECO:0000313" key="3">
    <source>
        <dbReference type="EMBL" id="RAR01445.1"/>
    </source>
</evidence>
<dbReference type="Gene3D" id="3.40.50.1820">
    <property type="entry name" value="alpha/beta hydrolase"/>
    <property type="match status" value="1"/>
</dbReference>
<dbReference type="SUPFAM" id="SSF53474">
    <property type="entry name" value="alpha/beta-Hydrolases"/>
    <property type="match status" value="1"/>
</dbReference>
<gene>
    <name evidence="3" type="ORF">DDE83_008904</name>
</gene>
<keyword evidence="4" id="KW-1185">Reference proteome</keyword>
<dbReference type="GO" id="GO:0016747">
    <property type="term" value="F:acyltransferase activity, transferring groups other than amino-acyl groups"/>
    <property type="evidence" value="ECO:0007669"/>
    <property type="project" value="InterPro"/>
</dbReference>
<organism evidence="3 4">
    <name type="scientific">Stemphylium lycopersici</name>
    <name type="common">Tomato gray leaf spot disease fungus</name>
    <name type="synonym">Thyrospora lycopersici</name>
    <dbReference type="NCBI Taxonomy" id="183478"/>
    <lineage>
        <taxon>Eukaryota</taxon>
        <taxon>Fungi</taxon>
        <taxon>Dikarya</taxon>
        <taxon>Ascomycota</taxon>
        <taxon>Pezizomycotina</taxon>
        <taxon>Dothideomycetes</taxon>
        <taxon>Pleosporomycetidae</taxon>
        <taxon>Pleosporales</taxon>
        <taxon>Pleosporineae</taxon>
        <taxon>Pleosporaceae</taxon>
        <taxon>Stemphylium</taxon>
    </lineage>
</organism>
<comment type="caution">
    <text evidence="3">The sequence shown here is derived from an EMBL/GenBank/DDBJ whole genome shotgun (WGS) entry which is preliminary data.</text>
</comment>
<dbReference type="InterPro" id="IPR029058">
    <property type="entry name" value="AB_hydrolase_fold"/>
</dbReference>
<dbReference type="GO" id="GO:0016787">
    <property type="term" value="F:hydrolase activity"/>
    <property type="evidence" value="ECO:0007669"/>
    <property type="project" value="InterPro"/>
</dbReference>
<evidence type="ECO:0000256" key="1">
    <source>
        <dbReference type="ARBA" id="ARBA00029464"/>
    </source>
</evidence>
<dbReference type="OrthoDB" id="2498029at2759"/>
<dbReference type="STRING" id="183478.A0A364MS16"/>
<name>A0A364MS16_STELY</name>
<dbReference type="Gene3D" id="1.10.10.800">
    <property type="match status" value="1"/>
</dbReference>
<protein>
    <submittedName>
        <fullName evidence="3">X-Pro dipeptidyl-peptidase protein</fullName>
    </submittedName>
</protein>
<dbReference type="InterPro" id="IPR020610">
    <property type="entry name" value="Thiolase_AS"/>
</dbReference>
<dbReference type="InterPro" id="IPR002925">
    <property type="entry name" value="Dienelactn_hydro"/>
</dbReference>
<dbReference type="AlphaFoldDB" id="A0A364MS16"/>
<dbReference type="PANTHER" id="PTHR47751:SF1">
    <property type="entry name" value="SUPERFAMILY HYDROLASE, PUTATIVE (AFU_ORTHOLOGUE AFUA_2G16580)-RELATED"/>
    <property type="match status" value="1"/>
</dbReference>
<dbReference type="Proteomes" id="UP000249619">
    <property type="component" value="Unassembled WGS sequence"/>
</dbReference>
<evidence type="ECO:0000259" key="2">
    <source>
        <dbReference type="Pfam" id="PF01738"/>
    </source>
</evidence>
<dbReference type="PROSITE" id="PS00099">
    <property type="entry name" value="THIOLASE_3"/>
    <property type="match status" value="1"/>
</dbReference>
<dbReference type="InterPro" id="IPR051411">
    <property type="entry name" value="Polyketide_trans_af380"/>
</dbReference>
<feature type="domain" description="Dienelactone hydrolase" evidence="2">
    <location>
        <begin position="18"/>
        <end position="131"/>
    </location>
</feature>
<dbReference type="EMBL" id="QGDH01000270">
    <property type="protein sequence ID" value="RAR01445.1"/>
    <property type="molecule type" value="Genomic_DNA"/>
</dbReference>
<dbReference type="PANTHER" id="PTHR47751">
    <property type="entry name" value="SUPERFAMILY HYDROLASE, PUTATIVE (AFU_ORTHOLOGUE AFUA_2G16580)-RELATED"/>
    <property type="match status" value="1"/>
</dbReference>
<dbReference type="Pfam" id="PF01738">
    <property type="entry name" value="DLH"/>
    <property type="match status" value="1"/>
</dbReference>
<evidence type="ECO:0000313" key="4">
    <source>
        <dbReference type="Proteomes" id="UP000249619"/>
    </source>
</evidence>
<comment type="similarity">
    <text evidence="1">Belongs to the polyketide transferase af380 family.</text>
</comment>
<reference evidence="4" key="1">
    <citation type="submission" date="2018-05" db="EMBL/GenBank/DDBJ databases">
        <title>Draft genome sequence of Stemphylium lycopersici strain CIDEFI 213.</title>
        <authorList>
            <person name="Medina R."/>
            <person name="Franco M.E.E."/>
            <person name="Lucentini C.G."/>
            <person name="Saparrat M.C.N."/>
            <person name="Balatti P.A."/>
        </authorList>
    </citation>
    <scope>NUCLEOTIDE SEQUENCE [LARGE SCALE GENOMIC DNA]</scope>
    <source>
        <strain evidence="4">CIDEFI 213</strain>
    </source>
</reference>
<accession>A0A364MS16</accession>
<sequence length="304" mass="33052">MSLISILKGSLHLAGIIHNPPISTGRSPGVVVIHPGGGVKEQVANDYAQRISQEGFVSVAFDALYQGTSEGLPRFLEDPDSRTSDVSAVVTYLQSLDNVDPYAIAVVGICAGGGYGIAAATVDHRIKAVAAVSLVNIGDSTRLGWMNTLNHTDALAVLDDAQARLQGTALSGNTTFVPFLPTPGPDTPRDLVDAWEYYRTPRGYYNTSQNIMDGSSTPLLMRFDAWQWVDRYLSQPTLLIAGTDADSRWQTDKVYERIQNTNPNVTRLLVPGGRHMDFYDREEYVGPALANITEFLNLHLSGRG</sequence>
<proteinExistence type="inferred from homology"/>